<comment type="function">
    <text evidence="4">Binds to the 23S rRNA.</text>
</comment>
<evidence type="ECO:0000256" key="3">
    <source>
        <dbReference type="ARBA" id="ARBA00023274"/>
    </source>
</evidence>
<reference evidence="7 8" key="1">
    <citation type="journal article" date="2016" name="Nat. Commun.">
        <title>Thousands of microbial genomes shed light on interconnected biogeochemical processes in an aquifer system.</title>
        <authorList>
            <person name="Anantharaman K."/>
            <person name="Brown C.T."/>
            <person name="Hug L.A."/>
            <person name="Sharon I."/>
            <person name="Castelle C.J."/>
            <person name="Probst A.J."/>
            <person name="Thomas B.C."/>
            <person name="Singh A."/>
            <person name="Wilkins M.J."/>
            <person name="Karaoz U."/>
            <person name="Brodie E.L."/>
            <person name="Williams K.H."/>
            <person name="Hubbard S.S."/>
            <person name="Banfield J.F."/>
        </authorList>
    </citation>
    <scope>NUCLEOTIDE SEQUENCE [LARGE SCALE GENOMIC DNA]</scope>
</reference>
<comment type="subunit">
    <text evidence="4">Part of the 50S ribosomal subunit.</text>
</comment>
<dbReference type="PANTHER" id="PTHR12934:SF11">
    <property type="entry name" value="LARGE RIBOSOMAL SUBUNIT PROTEIN UL15M"/>
    <property type="match status" value="1"/>
</dbReference>
<dbReference type="Gene3D" id="3.100.10.10">
    <property type="match status" value="1"/>
</dbReference>
<dbReference type="STRING" id="1798406.A3A04_02605"/>
<evidence type="ECO:0000256" key="2">
    <source>
        <dbReference type="ARBA" id="ARBA00022980"/>
    </source>
</evidence>
<dbReference type="SUPFAM" id="SSF52080">
    <property type="entry name" value="Ribosomal proteins L15p and L18e"/>
    <property type="match status" value="1"/>
</dbReference>
<sequence length="141" mass="15825">MQLHELQLNNPLKRRIRIGRGGKRGNYSGRGLKGQKSRSGRNMRPAERDLIIRIPKLRGYNNHSIKEKPIHININDLSRIKGQYEIIDKDVLVKEGLVRATAHAIKVLSDGEITKSFQCKGMAFSKSAKTKIEAAGGKVLE</sequence>
<dbReference type="AlphaFoldDB" id="A0A1G1ZL17"/>
<dbReference type="Proteomes" id="UP000178517">
    <property type="component" value="Unassembled WGS sequence"/>
</dbReference>
<accession>A0A1G1ZL17</accession>
<dbReference type="HAMAP" id="MF_01341">
    <property type="entry name" value="Ribosomal_uL15"/>
    <property type="match status" value="1"/>
</dbReference>
<feature type="domain" description="Large ribosomal subunit protein uL15/eL18" evidence="6">
    <location>
        <begin position="72"/>
        <end position="139"/>
    </location>
</feature>
<dbReference type="InterPro" id="IPR030878">
    <property type="entry name" value="Ribosomal_uL15"/>
</dbReference>
<evidence type="ECO:0000313" key="8">
    <source>
        <dbReference type="Proteomes" id="UP000178517"/>
    </source>
</evidence>
<dbReference type="InterPro" id="IPR005749">
    <property type="entry name" value="Ribosomal_uL15_bac-type"/>
</dbReference>
<dbReference type="GO" id="GO:0006412">
    <property type="term" value="P:translation"/>
    <property type="evidence" value="ECO:0007669"/>
    <property type="project" value="UniProtKB-UniRule"/>
</dbReference>
<evidence type="ECO:0000256" key="1">
    <source>
        <dbReference type="ARBA" id="ARBA00007320"/>
    </source>
</evidence>
<gene>
    <name evidence="4" type="primary">rplO</name>
    <name evidence="7" type="ORF">A3A04_02605</name>
</gene>
<keyword evidence="4" id="KW-0694">RNA-binding</keyword>
<dbReference type="GO" id="GO:0019843">
    <property type="term" value="F:rRNA binding"/>
    <property type="evidence" value="ECO:0007669"/>
    <property type="project" value="UniProtKB-UniRule"/>
</dbReference>
<comment type="similarity">
    <text evidence="1 4">Belongs to the universal ribosomal protein uL15 family.</text>
</comment>
<dbReference type="GO" id="GO:0022625">
    <property type="term" value="C:cytosolic large ribosomal subunit"/>
    <property type="evidence" value="ECO:0007669"/>
    <property type="project" value="TreeGrafter"/>
</dbReference>
<evidence type="ECO:0000313" key="7">
    <source>
        <dbReference type="EMBL" id="OGY65282.1"/>
    </source>
</evidence>
<dbReference type="EMBL" id="MHJI01000020">
    <property type="protein sequence ID" value="OGY65282.1"/>
    <property type="molecule type" value="Genomic_DNA"/>
</dbReference>
<keyword evidence="2 4" id="KW-0689">Ribosomal protein</keyword>
<evidence type="ECO:0000256" key="5">
    <source>
        <dbReference type="SAM" id="MobiDB-lite"/>
    </source>
</evidence>
<dbReference type="InterPro" id="IPR021131">
    <property type="entry name" value="Ribosomal_uL15/eL18"/>
</dbReference>
<keyword evidence="4" id="KW-0699">rRNA-binding</keyword>
<evidence type="ECO:0000256" key="4">
    <source>
        <dbReference type="HAMAP-Rule" id="MF_01341"/>
    </source>
</evidence>
<dbReference type="NCBIfam" id="TIGR01071">
    <property type="entry name" value="rplO_bact"/>
    <property type="match status" value="1"/>
</dbReference>
<evidence type="ECO:0000259" key="6">
    <source>
        <dbReference type="Pfam" id="PF00828"/>
    </source>
</evidence>
<organism evidence="7 8">
    <name type="scientific">Candidatus Harrisonbacteria bacterium RIFCSPLOWO2_01_FULL_40_28</name>
    <dbReference type="NCBI Taxonomy" id="1798406"/>
    <lineage>
        <taxon>Bacteria</taxon>
        <taxon>Candidatus Harrisoniibacteriota</taxon>
    </lineage>
</organism>
<keyword evidence="3 4" id="KW-0687">Ribonucleoprotein</keyword>
<feature type="region of interest" description="Disordered" evidence="5">
    <location>
        <begin position="19"/>
        <end position="44"/>
    </location>
</feature>
<protein>
    <recommendedName>
        <fullName evidence="4">Large ribosomal subunit protein uL15</fullName>
    </recommendedName>
</protein>
<comment type="caution">
    <text evidence="7">The sequence shown here is derived from an EMBL/GenBank/DDBJ whole genome shotgun (WGS) entry which is preliminary data.</text>
</comment>
<dbReference type="PANTHER" id="PTHR12934">
    <property type="entry name" value="50S RIBOSOMAL PROTEIN L15"/>
    <property type="match status" value="1"/>
</dbReference>
<name>A0A1G1ZL17_9BACT</name>
<dbReference type="Pfam" id="PF00828">
    <property type="entry name" value="Ribosomal_L27A"/>
    <property type="match status" value="1"/>
</dbReference>
<dbReference type="GO" id="GO:0003735">
    <property type="term" value="F:structural constituent of ribosome"/>
    <property type="evidence" value="ECO:0007669"/>
    <property type="project" value="InterPro"/>
</dbReference>
<dbReference type="InterPro" id="IPR036227">
    <property type="entry name" value="Ribosomal_uL15/eL18_sf"/>
</dbReference>
<proteinExistence type="inferred from homology"/>